<reference evidence="4 5" key="1">
    <citation type="journal article" date="2014" name="Antonie Van Leeuwenhoek">
        <title>Hyphomonas beringensis sp. nov. and Hyphomonas chukchiensis sp. nov., isolated from surface seawater of the Bering Sea and Chukchi Sea.</title>
        <authorList>
            <person name="Li C."/>
            <person name="Lai Q."/>
            <person name="Li G."/>
            <person name="Dong C."/>
            <person name="Wang J."/>
            <person name="Liao Y."/>
            <person name="Shao Z."/>
        </authorList>
    </citation>
    <scope>NUCLEOTIDE SEQUENCE [LARGE SCALE GENOMIC DNA]</scope>
    <source>
        <strain evidence="4 5">SCH89</strain>
    </source>
</reference>
<evidence type="ECO:0000313" key="4">
    <source>
        <dbReference type="EMBL" id="KDA02486.1"/>
    </source>
</evidence>
<accession>A0A059G6P5</accession>
<dbReference type="eggNOG" id="COG0611">
    <property type="taxonomic scope" value="Bacteria"/>
</dbReference>
<dbReference type="SUPFAM" id="SSF56042">
    <property type="entry name" value="PurM C-terminal domain-like"/>
    <property type="match status" value="1"/>
</dbReference>
<dbReference type="InterPro" id="IPR036921">
    <property type="entry name" value="PurM-like_N_sf"/>
</dbReference>
<dbReference type="Pfam" id="PF00586">
    <property type="entry name" value="AIRS"/>
    <property type="match status" value="1"/>
</dbReference>
<dbReference type="RefSeq" id="WP_035538355.1">
    <property type="nucleotide sequence ID" value="NZ_ARYL01000014.1"/>
</dbReference>
<dbReference type="PATRIC" id="fig|1280953.3.peg.2186"/>
<gene>
    <name evidence="4" type="ORF">HOC_10839</name>
</gene>
<feature type="domain" description="PurM-like C-terminal" evidence="3">
    <location>
        <begin position="159"/>
        <end position="308"/>
    </location>
</feature>
<dbReference type="AlphaFoldDB" id="A0A059G6P5"/>
<comment type="caution">
    <text evidence="4">The sequence shown here is derived from an EMBL/GenBank/DDBJ whole genome shotgun (WGS) entry which is preliminary data.</text>
</comment>
<dbReference type="InterPro" id="IPR010918">
    <property type="entry name" value="PurM-like_C_dom"/>
</dbReference>
<dbReference type="GO" id="GO:0009228">
    <property type="term" value="P:thiamine biosynthetic process"/>
    <property type="evidence" value="ECO:0007669"/>
    <property type="project" value="UniProtKB-KW"/>
</dbReference>
<dbReference type="PANTHER" id="PTHR30270:SF0">
    <property type="entry name" value="THIAMINE-MONOPHOSPHATE KINASE"/>
    <property type="match status" value="1"/>
</dbReference>
<name>A0A059G6P5_9PROT</name>
<organism evidence="4 5">
    <name type="scientific">Hyphomonas oceanitis SCH89</name>
    <dbReference type="NCBI Taxonomy" id="1280953"/>
    <lineage>
        <taxon>Bacteria</taxon>
        <taxon>Pseudomonadati</taxon>
        <taxon>Pseudomonadota</taxon>
        <taxon>Alphaproteobacteria</taxon>
        <taxon>Hyphomonadales</taxon>
        <taxon>Hyphomonadaceae</taxon>
        <taxon>Hyphomonas</taxon>
    </lineage>
</organism>
<proteinExistence type="predicted"/>
<dbReference type="Proteomes" id="UP000024942">
    <property type="component" value="Unassembled WGS sequence"/>
</dbReference>
<keyword evidence="1" id="KW-0784">Thiamine biosynthesis</keyword>
<dbReference type="SUPFAM" id="SSF55326">
    <property type="entry name" value="PurM N-terminal domain-like"/>
    <property type="match status" value="1"/>
</dbReference>
<dbReference type="Gene3D" id="3.90.650.10">
    <property type="entry name" value="PurM-like C-terminal domain"/>
    <property type="match status" value="1"/>
</dbReference>
<feature type="domain" description="PurM-like N-terminal" evidence="2">
    <location>
        <begin position="33"/>
        <end position="145"/>
    </location>
</feature>
<protein>
    <submittedName>
        <fullName evidence="4">AIR synthase domain-containing protein</fullName>
    </submittedName>
</protein>
<evidence type="ECO:0000313" key="5">
    <source>
        <dbReference type="Proteomes" id="UP000024942"/>
    </source>
</evidence>
<dbReference type="OrthoDB" id="9802811at2"/>
<dbReference type="InterPro" id="IPR006283">
    <property type="entry name" value="ThiL-like"/>
</dbReference>
<evidence type="ECO:0000256" key="1">
    <source>
        <dbReference type="ARBA" id="ARBA00022977"/>
    </source>
</evidence>
<dbReference type="InterPro" id="IPR036676">
    <property type="entry name" value="PurM-like_C_sf"/>
</dbReference>
<evidence type="ECO:0000259" key="3">
    <source>
        <dbReference type="Pfam" id="PF02769"/>
    </source>
</evidence>
<sequence length="353" mass="38200">MASITLQDIGEMKLIQDVILPLARRYDPTTAVGDDCTFIPTAGVHLAVTADAGPAPLIMRLPGHESDYESAGWLAAVATISDVASAGAQPLFLTNCIDAPPDLEVSHFQSYLEGYFRASAEFGFRNGGGDVRQGHTLAMRVFGVGSCEQPVPLGRGRAQPGDRLVGIGSMGEVMASFVTVLEDNDVPQERMRQLRFPRPQIREMAILSREGCLTAASDTSDGFLGAVQNIMVASQCGFSFTLNTGAISNAVQTAAEICNVSPWNIYFCWGDWSVAATVSASLFPQFEQTCAKNQITWVELGVVNAERGRATAVLDGRDSCELRLLRNENFRSLGYNSSVKNHIEHMLKTNIFI</sequence>
<dbReference type="Gene3D" id="3.30.1330.10">
    <property type="entry name" value="PurM-like, N-terminal domain"/>
    <property type="match status" value="1"/>
</dbReference>
<evidence type="ECO:0000259" key="2">
    <source>
        <dbReference type="Pfam" id="PF00586"/>
    </source>
</evidence>
<dbReference type="InterPro" id="IPR016188">
    <property type="entry name" value="PurM-like_N"/>
</dbReference>
<dbReference type="EMBL" id="ARYL01000014">
    <property type="protein sequence ID" value="KDA02486.1"/>
    <property type="molecule type" value="Genomic_DNA"/>
</dbReference>
<dbReference type="PANTHER" id="PTHR30270">
    <property type="entry name" value="THIAMINE-MONOPHOSPHATE KINASE"/>
    <property type="match status" value="1"/>
</dbReference>
<dbReference type="STRING" id="1280953.HOC_10839"/>
<dbReference type="Pfam" id="PF02769">
    <property type="entry name" value="AIRS_C"/>
    <property type="match status" value="1"/>
</dbReference>
<keyword evidence="5" id="KW-1185">Reference proteome</keyword>
<dbReference type="GO" id="GO:0009030">
    <property type="term" value="F:thiamine-phosphate kinase activity"/>
    <property type="evidence" value="ECO:0007669"/>
    <property type="project" value="InterPro"/>
</dbReference>